<sequence>MRKPANPPMPSLGLHNHDALGGPGIGLGLLAAVEENGGSDRRRKRPVGVGRRVDGAFGYNVEDARVAVRIRCDEDNLLGTDIRKTPAAAGADFTMSSKINFI</sequence>
<dbReference type="RefSeq" id="WP_071831769.1">
    <property type="nucleotide sequence ID" value="NZ_LSRP01000046.1"/>
</dbReference>
<evidence type="ECO:0000313" key="2">
    <source>
        <dbReference type="Proteomes" id="UP000182661"/>
    </source>
</evidence>
<dbReference type="Proteomes" id="UP000182661">
    <property type="component" value="Unassembled WGS sequence"/>
</dbReference>
<organism evidence="1 2">
    <name type="scientific">Pararhizobium antarcticum</name>
    <dbReference type="NCBI Taxonomy" id="1798805"/>
    <lineage>
        <taxon>Bacteria</taxon>
        <taxon>Pseudomonadati</taxon>
        <taxon>Pseudomonadota</taxon>
        <taxon>Alphaproteobacteria</taxon>
        <taxon>Hyphomicrobiales</taxon>
        <taxon>Rhizobiaceae</taxon>
        <taxon>Rhizobium/Agrobacterium group</taxon>
        <taxon>Pararhizobium</taxon>
    </lineage>
</organism>
<accession>A0A657LXA7</accession>
<reference evidence="1 2" key="1">
    <citation type="submission" date="2016-02" db="EMBL/GenBank/DDBJ databases">
        <title>Genome sequencing of a beta-galactosidase producing bacteria Rhizobium sp. 59.</title>
        <authorList>
            <person name="Wang D."/>
            <person name="Kot W."/>
            <person name="Qin Y."/>
            <person name="Hansen L."/>
            <person name="Naqvi K."/>
            <person name="Rensing C."/>
        </authorList>
    </citation>
    <scope>NUCLEOTIDE SEQUENCE [LARGE SCALE GENOMIC DNA]</scope>
    <source>
        <strain evidence="1 2">59</strain>
    </source>
</reference>
<name>A0A657LXA7_9HYPH</name>
<comment type="caution">
    <text evidence="1">The sequence shown here is derived from an EMBL/GenBank/DDBJ whole genome shotgun (WGS) entry which is preliminary data.</text>
</comment>
<dbReference type="EMBL" id="LSRP01000046">
    <property type="protein sequence ID" value="OJF99953.1"/>
    <property type="molecule type" value="Genomic_DNA"/>
</dbReference>
<evidence type="ECO:0000313" key="1">
    <source>
        <dbReference type="EMBL" id="OJF99953.1"/>
    </source>
</evidence>
<gene>
    <name evidence="1" type="ORF">AX760_11205</name>
</gene>
<protein>
    <submittedName>
        <fullName evidence="1">Uncharacterized protein</fullName>
    </submittedName>
</protein>
<keyword evidence="2" id="KW-1185">Reference proteome</keyword>
<proteinExistence type="predicted"/>
<dbReference type="AlphaFoldDB" id="A0A657LXA7"/>